<dbReference type="PROSITE" id="PS01124">
    <property type="entry name" value="HTH_ARAC_FAMILY_2"/>
    <property type="match status" value="1"/>
</dbReference>
<dbReference type="Gene3D" id="1.10.10.60">
    <property type="entry name" value="Homeodomain-like"/>
    <property type="match status" value="1"/>
</dbReference>
<evidence type="ECO:0000313" key="5">
    <source>
        <dbReference type="EMBL" id="KAA9333672.1"/>
    </source>
</evidence>
<dbReference type="InterPro" id="IPR009057">
    <property type="entry name" value="Homeodomain-like_sf"/>
</dbReference>
<accession>A0A5N1IZZ6</accession>
<dbReference type="Proteomes" id="UP000326570">
    <property type="component" value="Unassembled WGS sequence"/>
</dbReference>
<keyword evidence="3" id="KW-0804">Transcription</keyword>
<dbReference type="AlphaFoldDB" id="A0A5N1IZZ6"/>
<protein>
    <submittedName>
        <fullName evidence="5">Helix-turn-helix transcriptional regulator</fullName>
    </submittedName>
</protein>
<gene>
    <name evidence="5" type="ORF">F0P94_10510</name>
</gene>
<dbReference type="InterPro" id="IPR050204">
    <property type="entry name" value="AraC_XylS_family_regulators"/>
</dbReference>
<evidence type="ECO:0000313" key="6">
    <source>
        <dbReference type="Proteomes" id="UP000326570"/>
    </source>
</evidence>
<evidence type="ECO:0000259" key="4">
    <source>
        <dbReference type="PROSITE" id="PS01124"/>
    </source>
</evidence>
<dbReference type="Pfam" id="PF12833">
    <property type="entry name" value="HTH_18"/>
    <property type="match status" value="1"/>
</dbReference>
<feature type="domain" description="HTH araC/xylS-type" evidence="4">
    <location>
        <begin position="148"/>
        <end position="244"/>
    </location>
</feature>
<proteinExistence type="predicted"/>
<keyword evidence="1" id="KW-0805">Transcription regulation</keyword>
<dbReference type="GO" id="GO:0003700">
    <property type="term" value="F:DNA-binding transcription factor activity"/>
    <property type="evidence" value="ECO:0007669"/>
    <property type="project" value="InterPro"/>
</dbReference>
<dbReference type="RefSeq" id="WP_150903838.1">
    <property type="nucleotide sequence ID" value="NZ_VTWT01000005.1"/>
</dbReference>
<keyword evidence="2" id="KW-0238">DNA-binding</keyword>
<dbReference type="PANTHER" id="PTHR46796:SF13">
    <property type="entry name" value="HTH-TYPE TRANSCRIPTIONAL ACTIVATOR RHAS"/>
    <property type="match status" value="1"/>
</dbReference>
<reference evidence="5 6" key="1">
    <citation type="submission" date="2019-09" db="EMBL/GenBank/DDBJ databases">
        <title>Genome sequence of Adhaeribacter sp. M2.</title>
        <authorList>
            <person name="Srinivasan S."/>
        </authorList>
    </citation>
    <scope>NUCLEOTIDE SEQUENCE [LARGE SCALE GENOMIC DNA]</scope>
    <source>
        <strain evidence="5 6">M2</strain>
    </source>
</reference>
<organism evidence="5 6">
    <name type="scientific">Adhaeribacter soli</name>
    <dbReference type="NCBI Taxonomy" id="2607655"/>
    <lineage>
        <taxon>Bacteria</taxon>
        <taxon>Pseudomonadati</taxon>
        <taxon>Bacteroidota</taxon>
        <taxon>Cytophagia</taxon>
        <taxon>Cytophagales</taxon>
        <taxon>Hymenobacteraceae</taxon>
        <taxon>Adhaeribacter</taxon>
    </lineage>
</organism>
<dbReference type="SUPFAM" id="SSF46689">
    <property type="entry name" value="Homeodomain-like"/>
    <property type="match status" value="1"/>
</dbReference>
<evidence type="ECO:0000256" key="2">
    <source>
        <dbReference type="ARBA" id="ARBA00023125"/>
    </source>
</evidence>
<evidence type="ECO:0000256" key="3">
    <source>
        <dbReference type="ARBA" id="ARBA00023163"/>
    </source>
</evidence>
<name>A0A5N1IZZ6_9BACT</name>
<dbReference type="PANTHER" id="PTHR46796">
    <property type="entry name" value="HTH-TYPE TRANSCRIPTIONAL ACTIVATOR RHAS-RELATED"/>
    <property type="match status" value="1"/>
</dbReference>
<dbReference type="EMBL" id="VTWT01000005">
    <property type="protein sequence ID" value="KAA9333672.1"/>
    <property type="molecule type" value="Genomic_DNA"/>
</dbReference>
<sequence length="244" mass="27693">MEYREIKPCKEVAPFIHAYWELKGDKSDSLWERNFPDGCAGLVMNLGTACLTDNGSVSMGFGKTYVVGAMTSFKDSFIDSETHLLGVCLKPAAFAAFYNYAPQNELINNTVEFEKPDSFNVDKILNNPFHYLNQYFIDRRKGQYNPLQPAINAIHATNGQISIQELSKRNFTSVRQLERNFKKHLGLSPKEYANIIRFQHALSLIKNACGNRSFLDIAFECGYHDHSHLTNEIKRNTGLSPSQL</sequence>
<evidence type="ECO:0000256" key="1">
    <source>
        <dbReference type="ARBA" id="ARBA00023015"/>
    </source>
</evidence>
<keyword evidence="6" id="KW-1185">Reference proteome</keyword>
<dbReference type="InterPro" id="IPR046532">
    <property type="entry name" value="DUF6597"/>
</dbReference>
<dbReference type="SMART" id="SM00342">
    <property type="entry name" value="HTH_ARAC"/>
    <property type="match status" value="1"/>
</dbReference>
<dbReference type="InterPro" id="IPR018060">
    <property type="entry name" value="HTH_AraC"/>
</dbReference>
<dbReference type="Pfam" id="PF20240">
    <property type="entry name" value="DUF6597"/>
    <property type="match status" value="1"/>
</dbReference>
<comment type="caution">
    <text evidence="5">The sequence shown here is derived from an EMBL/GenBank/DDBJ whole genome shotgun (WGS) entry which is preliminary data.</text>
</comment>
<dbReference type="GO" id="GO:0043565">
    <property type="term" value="F:sequence-specific DNA binding"/>
    <property type="evidence" value="ECO:0007669"/>
    <property type="project" value="InterPro"/>
</dbReference>